<organism evidence="2 3">
    <name type="scientific">Henosepilachna vigintioctopunctata</name>
    <dbReference type="NCBI Taxonomy" id="420089"/>
    <lineage>
        <taxon>Eukaryota</taxon>
        <taxon>Metazoa</taxon>
        <taxon>Ecdysozoa</taxon>
        <taxon>Arthropoda</taxon>
        <taxon>Hexapoda</taxon>
        <taxon>Insecta</taxon>
        <taxon>Pterygota</taxon>
        <taxon>Neoptera</taxon>
        <taxon>Endopterygota</taxon>
        <taxon>Coleoptera</taxon>
        <taxon>Polyphaga</taxon>
        <taxon>Cucujiformia</taxon>
        <taxon>Coccinelloidea</taxon>
        <taxon>Coccinellidae</taxon>
        <taxon>Epilachninae</taxon>
        <taxon>Epilachnini</taxon>
        <taxon>Henosepilachna</taxon>
    </lineage>
</organism>
<feature type="signal peptide" evidence="1">
    <location>
        <begin position="1"/>
        <end position="22"/>
    </location>
</feature>
<feature type="chain" id="PRO_5043766301" evidence="1">
    <location>
        <begin position="23"/>
        <end position="164"/>
    </location>
</feature>
<sequence>MKINLIFYVFLLYIHEIRRAKCERRISKRSLFFPLTTILQFNYGKRDLGESDINKLEFYKYFIEYLESSQLNGEECLLRMICELAKYPLDTDDFDSVIEKIVHFLFTPSLTFGEQEEEEQQTAYFKNFLGAEESGKRGEHCKTKYNMCEVPLASIFSKFFKKIN</sequence>
<evidence type="ECO:0000256" key="1">
    <source>
        <dbReference type="SAM" id="SignalP"/>
    </source>
</evidence>
<dbReference type="SMART" id="SM00718">
    <property type="entry name" value="DM4_12"/>
    <property type="match status" value="1"/>
</dbReference>
<dbReference type="Pfam" id="PF07841">
    <property type="entry name" value="DM4_12"/>
    <property type="match status" value="1"/>
</dbReference>
<evidence type="ECO:0000313" key="2">
    <source>
        <dbReference type="EMBL" id="KAK9870973.1"/>
    </source>
</evidence>
<keyword evidence="1" id="KW-0732">Signal</keyword>
<protein>
    <submittedName>
        <fullName evidence="2">Uncharacterized protein</fullName>
    </submittedName>
</protein>
<dbReference type="PANTHER" id="PTHR21398:SF4">
    <property type="entry name" value="AGAP002980-PA"/>
    <property type="match status" value="1"/>
</dbReference>
<accession>A0AAW1TQN8</accession>
<gene>
    <name evidence="2" type="ORF">WA026_009933</name>
</gene>
<dbReference type="PANTHER" id="PTHR21398">
    <property type="entry name" value="AGAP007094-PA"/>
    <property type="match status" value="1"/>
</dbReference>
<dbReference type="AlphaFoldDB" id="A0AAW1TQN8"/>
<dbReference type="InterPro" id="IPR006631">
    <property type="entry name" value="DM4_12"/>
</dbReference>
<keyword evidence="3" id="KW-1185">Reference proteome</keyword>
<dbReference type="Proteomes" id="UP001431783">
    <property type="component" value="Unassembled WGS sequence"/>
</dbReference>
<dbReference type="EMBL" id="JARQZJ010000004">
    <property type="protein sequence ID" value="KAK9870973.1"/>
    <property type="molecule type" value="Genomic_DNA"/>
</dbReference>
<comment type="caution">
    <text evidence="2">The sequence shown here is derived from an EMBL/GenBank/DDBJ whole genome shotgun (WGS) entry which is preliminary data.</text>
</comment>
<reference evidence="2 3" key="1">
    <citation type="submission" date="2023-03" db="EMBL/GenBank/DDBJ databases">
        <title>Genome insight into feeding habits of ladybird beetles.</title>
        <authorList>
            <person name="Li H.-S."/>
            <person name="Huang Y.-H."/>
            <person name="Pang H."/>
        </authorList>
    </citation>
    <scope>NUCLEOTIDE SEQUENCE [LARGE SCALE GENOMIC DNA]</scope>
    <source>
        <strain evidence="2">SYSU_2023b</strain>
        <tissue evidence="2">Whole body</tissue>
    </source>
</reference>
<evidence type="ECO:0000313" key="3">
    <source>
        <dbReference type="Proteomes" id="UP001431783"/>
    </source>
</evidence>
<name>A0AAW1TQN8_9CUCU</name>
<proteinExistence type="predicted"/>